<evidence type="ECO:0000313" key="2">
    <source>
        <dbReference type="Proteomes" id="UP000712600"/>
    </source>
</evidence>
<proteinExistence type="predicted"/>
<dbReference type="AlphaFoldDB" id="A0A8S9N837"/>
<dbReference type="Proteomes" id="UP000712600">
    <property type="component" value="Unassembled WGS sequence"/>
</dbReference>
<name>A0A8S9N837_BRACR</name>
<sequence length="92" mass="9798">MIFRIIVVSPLINLKPFIGVMAIWTALSKSSSAGYYIIMTGDGDFATPGAELKARGNYVLNAVKTTKVHDALQRSGILGIRSSNNGGGKDEL</sequence>
<dbReference type="EMBL" id="QGKX02001621">
    <property type="protein sequence ID" value="KAF3501094.1"/>
    <property type="molecule type" value="Genomic_DNA"/>
</dbReference>
<gene>
    <name evidence="1" type="ORF">F2Q69_00045734</name>
</gene>
<reference evidence="1" key="1">
    <citation type="submission" date="2019-12" db="EMBL/GenBank/DDBJ databases">
        <title>Genome sequencing and annotation of Brassica cretica.</title>
        <authorList>
            <person name="Studholme D.J."/>
            <person name="Sarris P."/>
        </authorList>
    </citation>
    <scope>NUCLEOTIDE SEQUENCE</scope>
    <source>
        <strain evidence="1">PFS-109/04</strain>
        <tissue evidence="1">Leaf</tissue>
    </source>
</reference>
<protein>
    <recommendedName>
        <fullName evidence="3">NYN domain-containing protein</fullName>
    </recommendedName>
</protein>
<accession>A0A8S9N837</accession>
<evidence type="ECO:0008006" key="3">
    <source>
        <dbReference type="Google" id="ProtNLM"/>
    </source>
</evidence>
<comment type="caution">
    <text evidence="1">The sequence shown here is derived from an EMBL/GenBank/DDBJ whole genome shotgun (WGS) entry which is preliminary data.</text>
</comment>
<organism evidence="1 2">
    <name type="scientific">Brassica cretica</name>
    <name type="common">Mustard</name>
    <dbReference type="NCBI Taxonomy" id="69181"/>
    <lineage>
        <taxon>Eukaryota</taxon>
        <taxon>Viridiplantae</taxon>
        <taxon>Streptophyta</taxon>
        <taxon>Embryophyta</taxon>
        <taxon>Tracheophyta</taxon>
        <taxon>Spermatophyta</taxon>
        <taxon>Magnoliopsida</taxon>
        <taxon>eudicotyledons</taxon>
        <taxon>Gunneridae</taxon>
        <taxon>Pentapetalae</taxon>
        <taxon>rosids</taxon>
        <taxon>malvids</taxon>
        <taxon>Brassicales</taxon>
        <taxon>Brassicaceae</taxon>
        <taxon>Brassiceae</taxon>
        <taxon>Brassica</taxon>
    </lineage>
</organism>
<evidence type="ECO:0000313" key="1">
    <source>
        <dbReference type="EMBL" id="KAF3501094.1"/>
    </source>
</evidence>